<evidence type="ECO:0000256" key="3">
    <source>
        <dbReference type="ARBA" id="ARBA00022801"/>
    </source>
</evidence>
<dbReference type="SMART" id="SM00287">
    <property type="entry name" value="SH3b"/>
    <property type="match status" value="1"/>
</dbReference>
<feature type="chain" id="PRO_5016426886" evidence="5">
    <location>
        <begin position="24"/>
        <end position="249"/>
    </location>
</feature>
<evidence type="ECO:0000256" key="5">
    <source>
        <dbReference type="SAM" id="SignalP"/>
    </source>
</evidence>
<feature type="domain" description="NlpC/P60" evidence="7">
    <location>
        <begin position="117"/>
        <end position="247"/>
    </location>
</feature>
<evidence type="ECO:0000256" key="1">
    <source>
        <dbReference type="ARBA" id="ARBA00007074"/>
    </source>
</evidence>
<comment type="similarity">
    <text evidence="1">Belongs to the peptidase C40 family.</text>
</comment>
<keyword evidence="5" id="KW-0732">Signal</keyword>
<reference evidence="8 9" key="1">
    <citation type="submission" date="2018-06" db="EMBL/GenBank/DDBJ databases">
        <title>Paenibacillus montanisoli sp. nov., isolated from mountain area soil.</title>
        <authorList>
            <person name="Wu M."/>
        </authorList>
    </citation>
    <scope>NUCLEOTIDE SEQUENCE [LARGE SCALE GENOMIC DNA]</scope>
    <source>
        <strain evidence="8 9">RA17</strain>
    </source>
</reference>
<gene>
    <name evidence="8" type="ORF">DL346_09625</name>
</gene>
<dbReference type="InterPro" id="IPR051202">
    <property type="entry name" value="Peptidase_C40"/>
</dbReference>
<dbReference type="EMBL" id="QLUW01000002">
    <property type="protein sequence ID" value="RAP75706.1"/>
    <property type="molecule type" value="Genomic_DNA"/>
</dbReference>
<dbReference type="GO" id="GO:0008234">
    <property type="term" value="F:cysteine-type peptidase activity"/>
    <property type="evidence" value="ECO:0007669"/>
    <property type="project" value="UniProtKB-KW"/>
</dbReference>
<dbReference type="SUPFAM" id="SSF54001">
    <property type="entry name" value="Cysteine proteinases"/>
    <property type="match status" value="1"/>
</dbReference>
<protein>
    <submittedName>
        <fullName evidence="8">Uncharacterized protein</fullName>
    </submittedName>
</protein>
<dbReference type="Pfam" id="PF00877">
    <property type="entry name" value="NLPC_P60"/>
    <property type="match status" value="1"/>
</dbReference>
<feature type="domain" description="SH3b" evidence="6">
    <location>
        <begin position="42"/>
        <end position="109"/>
    </location>
</feature>
<evidence type="ECO:0000259" key="6">
    <source>
        <dbReference type="PROSITE" id="PS51781"/>
    </source>
</evidence>
<dbReference type="AlphaFoldDB" id="A0A328U6T0"/>
<dbReference type="PANTHER" id="PTHR47053">
    <property type="entry name" value="MUREIN DD-ENDOPEPTIDASE MEPH-RELATED"/>
    <property type="match status" value="1"/>
</dbReference>
<dbReference type="OrthoDB" id="9813368at2"/>
<keyword evidence="9" id="KW-1185">Reference proteome</keyword>
<dbReference type="RefSeq" id="WP_112881931.1">
    <property type="nucleotide sequence ID" value="NZ_QLUW01000002.1"/>
</dbReference>
<dbReference type="Proteomes" id="UP000249260">
    <property type="component" value="Unassembled WGS sequence"/>
</dbReference>
<dbReference type="Gene3D" id="3.90.1720.10">
    <property type="entry name" value="endopeptidase domain like (from Nostoc punctiforme)"/>
    <property type="match status" value="1"/>
</dbReference>
<dbReference type="InterPro" id="IPR038765">
    <property type="entry name" value="Papain-like_cys_pep_sf"/>
</dbReference>
<proteinExistence type="inferred from homology"/>
<evidence type="ECO:0000313" key="8">
    <source>
        <dbReference type="EMBL" id="RAP75706.1"/>
    </source>
</evidence>
<organism evidence="8 9">
    <name type="scientific">Paenibacillus montanisoli</name>
    <dbReference type="NCBI Taxonomy" id="2081970"/>
    <lineage>
        <taxon>Bacteria</taxon>
        <taxon>Bacillati</taxon>
        <taxon>Bacillota</taxon>
        <taxon>Bacilli</taxon>
        <taxon>Bacillales</taxon>
        <taxon>Paenibacillaceae</taxon>
        <taxon>Paenibacillus</taxon>
    </lineage>
</organism>
<evidence type="ECO:0000256" key="2">
    <source>
        <dbReference type="ARBA" id="ARBA00022670"/>
    </source>
</evidence>
<dbReference type="Gene3D" id="2.30.30.40">
    <property type="entry name" value="SH3 Domains"/>
    <property type="match status" value="1"/>
</dbReference>
<dbReference type="PANTHER" id="PTHR47053:SF1">
    <property type="entry name" value="MUREIN DD-ENDOPEPTIDASE MEPH-RELATED"/>
    <property type="match status" value="1"/>
</dbReference>
<dbReference type="InterPro" id="IPR000064">
    <property type="entry name" value="NLP_P60_dom"/>
</dbReference>
<dbReference type="GO" id="GO:0006508">
    <property type="term" value="P:proteolysis"/>
    <property type="evidence" value="ECO:0007669"/>
    <property type="project" value="UniProtKB-KW"/>
</dbReference>
<sequence>MKKIVIVWLMVLSLLIASSSAFAETPPAITVIEHVEVGYTYEVGVNVNDTGINFRKGPGTQYARIRYLAPGEEFRVIERIAGTTWAKVNDASGIVGYVTTLSKFSSFRTVNVVPAWSVKADEIIAYGKQYLGVPYKFGAEYENDGLFDCSSFMQYIFGKYGIKLPRTSKQQSQVGQTVPFESARKGDLILLDVVSSREGIDHVGLYMGKNTQGQDIMIHSNPSGQGVNIKVLDSVWMRRIVKVQRIIPN</sequence>
<evidence type="ECO:0000256" key="4">
    <source>
        <dbReference type="ARBA" id="ARBA00022807"/>
    </source>
</evidence>
<dbReference type="Pfam" id="PF08239">
    <property type="entry name" value="SH3_3"/>
    <property type="match status" value="1"/>
</dbReference>
<feature type="signal peptide" evidence="5">
    <location>
        <begin position="1"/>
        <end position="23"/>
    </location>
</feature>
<evidence type="ECO:0000313" key="9">
    <source>
        <dbReference type="Proteomes" id="UP000249260"/>
    </source>
</evidence>
<dbReference type="InterPro" id="IPR003646">
    <property type="entry name" value="SH3-like_bac-type"/>
</dbReference>
<evidence type="ECO:0000259" key="7">
    <source>
        <dbReference type="PROSITE" id="PS51935"/>
    </source>
</evidence>
<dbReference type="PROSITE" id="PS51935">
    <property type="entry name" value="NLPC_P60"/>
    <property type="match status" value="1"/>
</dbReference>
<dbReference type="PROSITE" id="PS51781">
    <property type="entry name" value="SH3B"/>
    <property type="match status" value="1"/>
</dbReference>
<accession>A0A328U6T0</accession>
<keyword evidence="4" id="KW-0788">Thiol protease</keyword>
<keyword evidence="3" id="KW-0378">Hydrolase</keyword>
<keyword evidence="2" id="KW-0645">Protease</keyword>
<name>A0A328U6T0_9BACL</name>
<comment type="caution">
    <text evidence="8">The sequence shown here is derived from an EMBL/GenBank/DDBJ whole genome shotgun (WGS) entry which is preliminary data.</text>
</comment>